<reference evidence="13 14" key="1">
    <citation type="journal article" date="2022" name="Cell">
        <title>Repeat-based holocentromeres influence genome architecture and karyotype evolution.</title>
        <authorList>
            <person name="Hofstatter P.G."/>
            <person name="Thangavel G."/>
            <person name="Lux T."/>
            <person name="Neumann P."/>
            <person name="Vondrak T."/>
            <person name="Novak P."/>
            <person name="Zhang M."/>
            <person name="Costa L."/>
            <person name="Castellani M."/>
            <person name="Scott A."/>
            <person name="Toegelov H."/>
            <person name="Fuchs J."/>
            <person name="Mata-Sucre Y."/>
            <person name="Dias Y."/>
            <person name="Vanzela A.L.L."/>
            <person name="Huettel B."/>
            <person name="Almeida C.C.S."/>
            <person name="Simkova H."/>
            <person name="Souza G."/>
            <person name="Pedrosa-Harand A."/>
            <person name="Macas J."/>
            <person name="Mayer K.F.X."/>
            <person name="Houben A."/>
            <person name="Marques A."/>
        </authorList>
    </citation>
    <scope>NUCLEOTIDE SEQUENCE [LARGE SCALE GENOMIC DNA]</scope>
    <source>
        <strain evidence="13">RhyTen1mFocal</strain>
    </source>
</reference>
<comment type="caution">
    <text evidence="13">The sequence shown here is derived from an EMBL/GenBank/DDBJ whole genome shotgun (WGS) entry which is preliminary data.</text>
</comment>
<dbReference type="InterPro" id="IPR000047">
    <property type="entry name" value="HTH_motif"/>
</dbReference>
<evidence type="ECO:0000256" key="5">
    <source>
        <dbReference type="ARBA" id="ARBA00023163"/>
    </source>
</evidence>
<dbReference type="PROSITE" id="PS00027">
    <property type="entry name" value="HOMEOBOX_1"/>
    <property type="match status" value="1"/>
</dbReference>
<keyword evidence="5 10" id="KW-0804">Transcription</keyword>
<evidence type="ECO:0000256" key="3">
    <source>
        <dbReference type="ARBA" id="ARBA00023125"/>
    </source>
</evidence>
<dbReference type="GO" id="GO:0000976">
    <property type="term" value="F:transcription cis-regulatory region binding"/>
    <property type="evidence" value="ECO:0007669"/>
    <property type="project" value="UniProtKB-ARBA"/>
</dbReference>
<name>A0AAD6F090_9POAL</name>
<dbReference type="AlphaFoldDB" id="A0AAD6F090"/>
<feature type="domain" description="Homeobox" evidence="12">
    <location>
        <begin position="63"/>
        <end position="123"/>
    </location>
</feature>
<evidence type="ECO:0000256" key="6">
    <source>
        <dbReference type="ARBA" id="ARBA00023242"/>
    </source>
</evidence>
<dbReference type="CDD" id="cd00086">
    <property type="entry name" value="homeodomain"/>
    <property type="match status" value="1"/>
</dbReference>
<evidence type="ECO:0000256" key="11">
    <source>
        <dbReference type="SAM" id="Coils"/>
    </source>
</evidence>
<dbReference type="PRINTS" id="PR00031">
    <property type="entry name" value="HTHREPRESSR"/>
</dbReference>
<dbReference type="GO" id="GO:0000981">
    <property type="term" value="F:DNA-binding transcription factor activity, RNA polymerase II-specific"/>
    <property type="evidence" value="ECO:0007669"/>
    <property type="project" value="UniProtKB-UniRule"/>
</dbReference>
<proteinExistence type="inferred from homology"/>
<evidence type="ECO:0000313" key="13">
    <source>
        <dbReference type="EMBL" id="KAJ3707530.1"/>
    </source>
</evidence>
<keyword evidence="2 10" id="KW-0805">Transcription regulation</keyword>
<comment type="function">
    <text evidence="10">Transcription factor.</text>
</comment>
<organism evidence="13 14">
    <name type="scientific">Rhynchospora tenuis</name>
    <dbReference type="NCBI Taxonomy" id="198213"/>
    <lineage>
        <taxon>Eukaryota</taxon>
        <taxon>Viridiplantae</taxon>
        <taxon>Streptophyta</taxon>
        <taxon>Embryophyta</taxon>
        <taxon>Tracheophyta</taxon>
        <taxon>Spermatophyta</taxon>
        <taxon>Magnoliopsida</taxon>
        <taxon>Liliopsida</taxon>
        <taxon>Poales</taxon>
        <taxon>Cyperaceae</taxon>
        <taxon>Cyperoideae</taxon>
        <taxon>Rhynchosporeae</taxon>
        <taxon>Rhynchospora</taxon>
    </lineage>
</organism>
<evidence type="ECO:0000256" key="7">
    <source>
        <dbReference type="ARBA" id="ARBA00025748"/>
    </source>
</evidence>
<evidence type="ECO:0000259" key="12">
    <source>
        <dbReference type="PROSITE" id="PS50071"/>
    </source>
</evidence>
<evidence type="ECO:0000256" key="10">
    <source>
        <dbReference type="RuleBase" id="RU369038"/>
    </source>
</evidence>
<keyword evidence="4 8" id="KW-0371">Homeobox</keyword>
<dbReference type="InterPro" id="IPR001356">
    <property type="entry name" value="HD"/>
</dbReference>
<dbReference type="PANTHER" id="PTHR24326">
    <property type="entry name" value="HOMEOBOX-LEUCINE ZIPPER PROTEIN"/>
    <property type="match status" value="1"/>
</dbReference>
<keyword evidence="14" id="KW-1185">Reference proteome</keyword>
<dbReference type="Pfam" id="PF00046">
    <property type="entry name" value="Homeodomain"/>
    <property type="match status" value="1"/>
</dbReference>
<dbReference type="InterPro" id="IPR009057">
    <property type="entry name" value="Homeodomain-like_sf"/>
</dbReference>
<dbReference type="SMART" id="SM00389">
    <property type="entry name" value="HOX"/>
    <property type="match status" value="1"/>
</dbReference>
<dbReference type="InterPro" id="IPR017970">
    <property type="entry name" value="Homeobox_CS"/>
</dbReference>
<dbReference type="InterPro" id="IPR045224">
    <property type="entry name" value="HDZip_class_I_plant"/>
</dbReference>
<dbReference type="FunFam" id="1.10.10.60:FF:000144">
    <property type="entry name" value="homeobox-leucine zipper protein ATHB-6-like"/>
    <property type="match status" value="1"/>
</dbReference>
<dbReference type="InterPro" id="IPR003106">
    <property type="entry name" value="Leu_zip_homeo"/>
</dbReference>
<dbReference type="PANTHER" id="PTHR24326:SF497">
    <property type="entry name" value="HOMEOBOX-LEUCINE ZIPPER PROTEIN HAT5"/>
    <property type="match status" value="1"/>
</dbReference>
<gene>
    <name evidence="13" type="ORF">LUZ61_011235</name>
</gene>
<accession>A0AAD6F090</accession>
<dbReference type="GO" id="GO:0045893">
    <property type="term" value="P:positive regulation of DNA-templated transcription"/>
    <property type="evidence" value="ECO:0007669"/>
    <property type="project" value="TreeGrafter"/>
</dbReference>
<feature type="DNA-binding region" description="Homeobox" evidence="8">
    <location>
        <begin position="65"/>
        <end position="124"/>
    </location>
</feature>
<evidence type="ECO:0000256" key="2">
    <source>
        <dbReference type="ARBA" id="ARBA00023015"/>
    </source>
</evidence>
<comment type="similarity">
    <text evidence="7 10">Belongs to the HD-ZIP homeobox family. Class I subfamily.</text>
</comment>
<dbReference type="SUPFAM" id="SSF46689">
    <property type="entry name" value="Homeodomain-like"/>
    <property type="match status" value="1"/>
</dbReference>
<evidence type="ECO:0000313" key="14">
    <source>
        <dbReference type="Proteomes" id="UP001210211"/>
    </source>
</evidence>
<dbReference type="Gene3D" id="1.10.10.60">
    <property type="entry name" value="Homeodomain-like"/>
    <property type="match status" value="1"/>
</dbReference>
<keyword evidence="11" id="KW-0175">Coiled coil</keyword>
<comment type="subcellular location">
    <subcellularLocation>
        <location evidence="1 8 9">Nucleus</location>
    </subcellularLocation>
</comment>
<dbReference type="Pfam" id="PF02183">
    <property type="entry name" value="HALZ"/>
    <property type="match status" value="1"/>
</dbReference>
<evidence type="ECO:0000256" key="8">
    <source>
        <dbReference type="PROSITE-ProRule" id="PRU00108"/>
    </source>
</evidence>
<evidence type="ECO:0000256" key="9">
    <source>
        <dbReference type="RuleBase" id="RU000682"/>
    </source>
</evidence>
<dbReference type="Proteomes" id="UP001210211">
    <property type="component" value="Unassembled WGS sequence"/>
</dbReference>
<evidence type="ECO:0000256" key="4">
    <source>
        <dbReference type="ARBA" id="ARBA00023155"/>
    </source>
</evidence>
<sequence>MMNSRRLCFDSNTVPRGQILLFGGGDPIFRGARSVIGIDEGRGVKRPFFTSADDLWEEEYYDDQSAEKKRRLTAEQVLMLERSFEEENKLEPERKNELAKKLGLQPRQIAVWFQNRRARWKTKNLEQEYDRLKSSYDALRADHESALKENDLLHAQVVALTEKLLANGVQLDGQLTAVAEATAIIDQSSPPAAQLQSGARAEDLMSAGTTGSTVVDAEGIHHDDKLYFQVGVGGVQSEEDESVSDEGCNFFTESALIENQSFGDDVANLMFWDWNCNV</sequence>
<dbReference type="EMBL" id="JAMRDG010000001">
    <property type="protein sequence ID" value="KAJ3707530.1"/>
    <property type="molecule type" value="Genomic_DNA"/>
</dbReference>
<dbReference type="GO" id="GO:0005634">
    <property type="term" value="C:nucleus"/>
    <property type="evidence" value="ECO:0007669"/>
    <property type="project" value="UniProtKB-SubCell"/>
</dbReference>
<protein>
    <recommendedName>
        <fullName evidence="10">Homeobox-leucine zipper protein</fullName>
    </recommendedName>
    <alternativeName>
        <fullName evidence="10">HD-ZIP protein</fullName>
    </alternativeName>
    <alternativeName>
        <fullName evidence="10">Homeodomain transcription factor</fullName>
    </alternativeName>
</protein>
<evidence type="ECO:0000256" key="1">
    <source>
        <dbReference type="ARBA" id="ARBA00004123"/>
    </source>
</evidence>
<keyword evidence="3 8" id="KW-0238">DNA-binding</keyword>
<feature type="coiled-coil region" evidence="11">
    <location>
        <begin position="115"/>
        <end position="149"/>
    </location>
</feature>
<dbReference type="PROSITE" id="PS50071">
    <property type="entry name" value="HOMEOBOX_2"/>
    <property type="match status" value="1"/>
</dbReference>
<keyword evidence="6 8" id="KW-0539">Nucleus</keyword>